<dbReference type="InterPro" id="IPR002937">
    <property type="entry name" value="Amino_oxidase"/>
</dbReference>
<dbReference type="EMBL" id="CP019603">
    <property type="protein sequence ID" value="ARU17608.1"/>
    <property type="molecule type" value="Genomic_DNA"/>
</dbReference>
<dbReference type="Proteomes" id="UP000515297">
    <property type="component" value="Plasmid plas1"/>
</dbReference>
<geneLocation type="plasmid" evidence="6 8">
    <name>plas1</name>
</geneLocation>
<dbReference type="Gene3D" id="3.50.50.60">
    <property type="entry name" value="FAD/NAD(P)-binding domain"/>
    <property type="match status" value="2"/>
</dbReference>
<proteinExistence type="predicted"/>
<evidence type="ECO:0000313" key="7">
    <source>
        <dbReference type="Proteomes" id="UP000195807"/>
    </source>
</evidence>
<dbReference type="RefSeq" id="WP_066849440.1">
    <property type="nucleotide sequence ID" value="NZ_CP019603.1"/>
</dbReference>
<geneLocation type="plasmid" evidence="7">
    <name>pcme4a9i</name>
</geneLocation>
<organism evidence="5 7">
    <name type="scientific">Croceicoccus marinus</name>
    <dbReference type="NCBI Taxonomy" id="450378"/>
    <lineage>
        <taxon>Bacteria</taxon>
        <taxon>Pseudomonadati</taxon>
        <taxon>Pseudomonadota</taxon>
        <taxon>Alphaproteobacteria</taxon>
        <taxon>Sphingomonadales</taxon>
        <taxon>Erythrobacteraceae</taxon>
        <taxon>Croceicoccus</taxon>
    </lineage>
</organism>
<dbReference type="SUPFAM" id="SSF51905">
    <property type="entry name" value="FAD/NAD(P)-binding domain"/>
    <property type="match status" value="1"/>
</dbReference>
<dbReference type="OrthoDB" id="9774675at2"/>
<dbReference type="STRING" id="450378.GCA_001661675_02928"/>
<reference evidence="6 8" key="2">
    <citation type="submission" date="2020-08" db="EMBL/GenBank/DDBJ databases">
        <authorList>
            <person name="Liu G."/>
            <person name="Sun C."/>
        </authorList>
    </citation>
    <scope>NUCLEOTIDE SEQUENCE [LARGE SCALE GENOMIC DNA]</scope>
    <source>
        <strain evidence="6 8">OT19</strain>
        <plasmid evidence="6 8">plas1</plasmid>
    </source>
</reference>
<feature type="domain" description="Amine oxidase" evidence="4">
    <location>
        <begin position="23"/>
        <end position="514"/>
    </location>
</feature>
<keyword evidence="7" id="KW-1185">Reference proteome</keyword>
<sequence>MATHPNIDADQFDTVVIGAGHNGMAAAGYLAREGKKVLVVERLDKVGGMTSSGYMIPEAPEHLVTPCAVELLFARKSGIIEDFDLPKYGLRTVDPDPTYAYLHPDGSSIALFYDYRRTAEDIARINRNDGKAYLEFMKTLNVMMDIGFPIMMSEPGRPDVKNMSKMIGSAVRNVRLKDELVALSKATADQVACERFEHPATIALLLGIAAGAGPVDDDGNAAAYMIFAVTHKYGTGKPIGSLQSFSDALARSIEASGAQIELNAPVAEIIVDDGAAKGVRLQDGRVIRSKMVIATCDPRTAMRLTTPGCVPRTLMKRIEHAPANRSNAAPFLANLAMSGPLTLKKHQDLRHDDADLNKAVGLIGTPDEVRESFAAARRGDIPRRHAVSVTPLSNSDPTQAPPGGSLAYVYLPSIAVDAREGWSQQLKDRTMTSIKTQLGEFYDGLDTEVGRFVETAREREKRLNVTNGCVTHVDFGALRAGVHRPATGFGGPKPPFPGFLIGGAGAHPGGGVSGIAGRIAANRALRELKKMK</sequence>
<reference evidence="5 7" key="1">
    <citation type="submission" date="2017-01" db="EMBL/GenBank/DDBJ databases">
        <title>Complete genome sequence of esterase-producing bacterium Croceicoccus marinus E4A9.</title>
        <authorList>
            <person name="Wu Y.-H."/>
            <person name="Cheng H."/>
            <person name="Xu L."/>
            <person name="Huo Y.-Y."/>
            <person name="Wang C.-S."/>
            <person name="Xu X.-W."/>
        </authorList>
    </citation>
    <scope>NUCLEOTIDE SEQUENCE [LARGE SCALE GENOMIC DNA]</scope>
    <source>
        <strain evidence="5 7">E4A9</strain>
        <plasmid evidence="5">pCME4A9I</plasmid>
        <plasmid evidence="7">Plasmid pcme4a9i</plasmid>
    </source>
</reference>
<comment type="function">
    <text evidence="1">Probable oxidoreductase that may play a role as regulator of mitochondrial function.</text>
</comment>
<evidence type="ECO:0000256" key="2">
    <source>
        <dbReference type="ARBA" id="ARBA00038825"/>
    </source>
</evidence>
<evidence type="ECO:0000259" key="4">
    <source>
        <dbReference type="Pfam" id="PF01593"/>
    </source>
</evidence>
<dbReference type="EMBL" id="CP060053">
    <property type="protein sequence ID" value="QNE06996.1"/>
    <property type="molecule type" value="Genomic_DNA"/>
</dbReference>
<name>A0A1Z1FFL1_9SPHN</name>
<evidence type="ECO:0000313" key="6">
    <source>
        <dbReference type="EMBL" id="QNE06996.1"/>
    </source>
</evidence>
<evidence type="ECO:0000256" key="1">
    <source>
        <dbReference type="ARBA" id="ARBA00037217"/>
    </source>
</evidence>
<dbReference type="KEGG" id="cman:A9D14_14575"/>
<dbReference type="GO" id="GO:0016491">
    <property type="term" value="F:oxidoreductase activity"/>
    <property type="evidence" value="ECO:0007669"/>
    <property type="project" value="InterPro"/>
</dbReference>
<dbReference type="InterPro" id="IPR036188">
    <property type="entry name" value="FAD/NAD-bd_sf"/>
</dbReference>
<evidence type="ECO:0000256" key="3">
    <source>
        <dbReference type="ARBA" id="ARBA00040298"/>
    </source>
</evidence>
<keyword evidence="5" id="KW-0614">Plasmid</keyword>
<protein>
    <recommendedName>
        <fullName evidence="3">Pyridine nucleotide-disulfide oxidoreductase domain-containing protein 2</fullName>
    </recommendedName>
</protein>
<dbReference type="PANTHER" id="PTHR10668:SF103">
    <property type="entry name" value="PYRIDINE NUCLEOTIDE-DISULFIDE OXIDOREDUCTASE DOMAIN-CONTAINING PROTEIN 2"/>
    <property type="match status" value="1"/>
</dbReference>
<evidence type="ECO:0000313" key="8">
    <source>
        <dbReference type="Proteomes" id="UP000515297"/>
    </source>
</evidence>
<evidence type="ECO:0000313" key="5">
    <source>
        <dbReference type="EMBL" id="ARU17608.1"/>
    </source>
</evidence>
<dbReference type="AlphaFoldDB" id="A0A1Z1FFL1"/>
<accession>A0A1Z1FFL1</accession>
<comment type="subunit">
    <text evidence="2">Interacts with COX5B; this interaction may contribute to localize PYROXD2 to the inner face of the inner mitochondrial membrane.</text>
</comment>
<geneLocation type="plasmid" evidence="5">
    <name>pCME4A9I</name>
</geneLocation>
<dbReference type="Proteomes" id="UP000195807">
    <property type="component" value="Plasmid pCME4A9I"/>
</dbReference>
<dbReference type="Pfam" id="PF01593">
    <property type="entry name" value="Amino_oxidase"/>
    <property type="match status" value="1"/>
</dbReference>
<dbReference type="PANTHER" id="PTHR10668">
    <property type="entry name" value="PHYTOENE DEHYDROGENASE"/>
    <property type="match status" value="1"/>
</dbReference>
<gene>
    <name evidence="5" type="ORF">A9D14_14575</name>
    <name evidence="6" type="ORF">H4O24_18310</name>
</gene>